<dbReference type="EMBL" id="JBBPBN010000004">
    <property type="protein sequence ID" value="KAK9042519.1"/>
    <property type="molecule type" value="Genomic_DNA"/>
</dbReference>
<reference evidence="1 2" key="1">
    <citation type="journal article" date="2024" name="G3 (Bethesda)">
        <title>Genome assembly of Hibiscus sabdariffa L. provides insights into metabolisms of medicinal natural products.</title>
        <authorList>
            <person name="Kim T."/>
        </authorList>
    </citation>
    <scope>NUCLEOTIDE SEQUENCE [LARGE SCALE GENOMIC DNA]</scope>
    <source>
        <strain evidence="1">TK-2024</strain>
        <tissue evidence="1">Old leaves</tissue>
    </source>
</reference>
<comment type="caution">
    <text evidence="1">The sequence shown here is derived from an EMBL/GenBank/DDBJ whole genome shotgun (WGS) entry which is preliminary data.</text>
</comment>
<accession>A0ABR2TYZ3</accession>
<sequence length="193" mass="21438">MEVRVTPLKEGQVPKVSSNVAITPTGHHLATTVMEEIEHSKGRSRISDVEKRGQGDSLCKGLRLKNQVAFKVPLVRSCLIGFSLPLMAIQGGNIRDATLESDKENRVLLNQVVDGKQQHHALAHWMLRGRGWYKINTNTSRYSSSGYATFGGVVRDNNEANMIVDYLAKLGCSNVWKEYFFSTPPDGTLPLLQ</sequence>
<keyword evidence="2" id="KW-1185">Reference proteome</keyword>
<organism evidence="1 2">
    <name type="scientific">Hibiscus sabdariffa</name>
    <name type="common">roselle</name>
    <dbReference type="NCBI Taxonomy" id="183260"/>
    <lineage>
        <taxon>Eukaryota</taxon>
        <taxon>Viridiplantae</taxon>
        <taxon>Streptophyta</taxon>
        <taxon>Embryophyta</taxon>
        <taxon>Tracheophyta</taxon>
        <taxon>Spermatophyta</taxon>
        <taxon>Magnoliopsida</taxon>
        <taxon>eudicotyledons</taxon>
        <taxon>Gunneridae</taxon>
        <taxon>Pentapetalae</taxon>
        <taxon>rosids</taxon>
        <taxon>malvids</taxon>
        <taxon>Malvales</taxon>
        <taxon>Malvaceae</taxon>
        <taxon>Malvoideae</taxon>
        <taxon>Hibiscus</taxon>
    </lineage>
</organism>
<dbReference type="Proteomes" id="UP001396334">
    <property type="component" value="Unassembled WGS sequence"/>
</dbReference>
<evidence type="ECO:0000313" key="1">
    <source>
        <dbReference type="EMBL" id="KAK9042519.1"/>
    </source>
</evidence>
<proteinExistence type="predicted"/>
<protein>
    <submittedName>
        <fullName evidence="1">Uncharacterized protein</fullName>
    </submittedName>
</protein>
<name>A0ABR2TYZ3_9ROSI</name>
<gene>
    <name evidence="1" type="ORF">V6N11_017588</name>
</gene>
<evidence type="ECO:0000313" key="2">
    <source>
        <dbReference type="Proteomes" id="UP001396334"/>
    </source>
</evidence>